<sequence>MFDLKGFRRAFNITQKQIADIFECNQSNISMIEKFGKDLEDYQRDKLIEKFGSDSVMKFQVTSFLDDNNLSESPSDFTTYLLPMSAMGGSLTGFAPQGTALQECEKIISPIKGVDFAISVYGESMAPEYPSGSKILIKKINPGIFIDWGKAYVLDTPNGVIVKEIHECKDKEGYIRCHSINPDPKFSDFDVPLSEVYGMYRVLMCLSAK</sequence>
<gene>
    <name evidence="2" type="ORF">DWY20_02865</name>
</gene>
<dbReference type="Proteomes" id="UP000285864">
    <property type="component" value="Unassembled WGS sequence"/>
</dbReference>
<dbReference type="RefSeq" id="WP_118483190.1">
    <property type="nucleotide sequence ID" value="NZ_QRUU01000008.1"/>
</dbReference>
<dbReference type="SUPFAM" id="SSF51306">
    <property type="entry name" value="LexA/Signal peptidase"/>
    <property type="match status" value="1"/>
</dbReference>
<evidence type="ECO:0000313" key="3">
    <source>
        <dbReference type="Proteomes" id="UP000285864"/>
    </source>
</evidence>
<organism evidence="2 3">
    <name type="scientific">Phocaeicola coprocola</name>
    <dbReference type="NCBI Taxonomy" id="310298"/>
    <lineage>
        <taxon>Bacteria</taxon>
        <taxon>Pseudomonadati</taxon>
        <taxon>Bacteroidota</taxon>
        <taxon>Bacteroidia</taxon>
        <taxon>Bacteroidales</taxon>
        <taxon>Bacteroidaceae</taxon>
        <taxon>Phocaeicola</taxon>
    </lineage>
</organism>
<name>A0A412GVV9_9BACT</name>
<dbReference type="SUPFAM" id="SSF47413">
    <property type="entry name" value="lambda repressor-like DNA-binding domains"/>
    <property type="match status" value="1"/>
</dbReference>
<proteinExistence type="predicted"/>
<dbReference type="Gene3D" id="2.10.109.10">
    <property type="entry name" value="Umud Fragment, subunit A"/>
    <property type="match status" value="1"/>
</dbReference>
<feature type="domain" description="Peptidase S24/S26A/S26B/S26C" evidence="1">
    <location>
        <begin position="112"/>
        <end position="187"/>
    </location>
</feature>
<dbReference type="AlphaFoldDB" id="A0A412GVV9"/>
<dbReference type="InterPro" id="IPR036286">
    <property type="entry name" value="LexA/Signal_pep-like_sf"/>
</dbReference>
<dbReference type="CDD" id="cd00093">
    <property type="entry name" value="HTH_XRE"/>
    <property type="match status" value="1"/>
</dbReference>
<reference evidence="2 3" key="1">
    <citation type="submission" date="2018-08" db="EMBL/GenBank/DDBJ databases">
        <title>A genome reference for cultivated species of the human gut microbiota.</title>
        <authorList>
            <person name="Zou Y."/>
            <person name="Xue W."/>
            <person name="Luo G."/>
        </authorList>
    </citation>
    <scope>NUCLEOTIDE SEQUENCE [LARGE SCALE GENOMIC DNA]</scope>
    <source>
        <strain evidence="2 3">AF24-2</strain>
    </source>
</reference>
<evidence type="ECO:0000313" key="2">
    <source>
        <dbReference type="EMBL" id="RGR99013.1"/>
    </source>
</evidence>
<accession>A0A412GVV9</accession>
<dbReference type="CDD" id="cd06529">
    <property type="entry name" value="S24_LexA-like"/>
    <property type="match status" value="1"/>
</dbReference>
<dbReference type="InterPro" id="IPR039418">
    <property type="entry name" value="LexA-like"/>
</dbReference>
<comment type="caution">
    <text evidence="2">The sequence shown here is derived from an EMBL/GenBank/DDBJ whole genome shotgun (WGS) entry which is preliminary data.</text>
</comment>
<dbReference type="EMBL" id="QRUU01000008">
    <property type="protein sequence ID" value="RGR99013.1"/>
    <property type="molecule type" value="Genomic_DNA"/>
</dbReference>
<dbReference type="GO" id="GO:0003677">
    <property type="term" value="F:DNA binding"/>
    <property type="evidence" value="ECO:0007669"/>
    <property type="project" value="InterPro"/>
</dbReference>
<evidence type="ECO:0000259" key="1">
    <source>
        <dbReference type="Pfam" id="PF00717"/>
    </source>
</evidence>
<keyword evidence="3" id="KW-1185">Reference proteome</keyword>
<dbReference type="InterPro" id="IPR010982">
    <property type="entry name" value="Lambda_DNA-bd_dom_sf"/>
</dbReference>
<protein>
    <recommendedName>
        <fullName evidence="1">Peptidase S24/S26A/S26B/S26C domain-containing protein</fullName>
    </recommendedName>
</protein>
<dbReference type="InterPro" id="IPR015927">
    <property type="entry name" value="Peptidase_S24_S26A/B/C"/>
</dbReference>
<dbReference type="InterPro" id="IPR001387">
    <property type="entry name" value="Cro/C1-type_HTH"/>
</dbReference>
<dbReference type="Pfam" id="PF00717">
    <property type="entry name" value="Peptidase_S24"/>
    <property type="match status" value="1"/>
</dbReference>